<dbReference type="SUPFAM" id="SSF51735">
    <property type="entry name" value="NAD(P)-binding Rossmann-fold domains"/>
    <property type="match status" value="1"/>
</dbReference>
<sequence length="259" mass="26462">MKHDYLSETFGLGGRVALVTGAARGLGFAIARGLGLAGARVVINDLSAQACEESAARLAQEGIAARGLAFDVADGSGVAKALTQLEAEGLPIDVLVSNAGNQNRKPVVEMSPDEWQALHNVHVNGAFNCARAALPGMTQRGFGRIVLMSSVAGQAAMPNIAAYATAKGAIAAFTRALAVEYGASGVTCNALAPGFVRTDFTQGLQDNPQFQAFLSSAVPAGRWATPQDVAPAVVFLASAAASFVNGHVLAIDGGLLARM</sequence>
<dbReference type="Proteomes" id="UP000077173">
    <property type="component" value="Unassembled WGS sequence"/>
</dbReference>
<evidence type="ECO:0000313" key="3">
    <source>
        <dbReference type="EMBL" id="OAF11641.1"/>
    </source>
</evidence>
<dbReference type="Pfam" id="PF13561">
    <property type="entry name" value="adh_short_C2"/>
    <property type="match status" value="1"/>
</dbReference>
<dbReference type="AlphaFoldDB" id="A0A176YXX9"/>
<dbReference type="InterPro" id="IPR020904">
    <property type="entry name" value="Sc_DH/Rdtase_CS"/>
</dbReference>
<accession>A0A176YXX9</accession>
<dbReference type="InterPro" id="IPR050259">
    <property type="entry name" value="SDR"/>
</dbReference>
<comment type="caution">
    <text evidence="3">The sequence shown here is derived from an EMBL/GenBank/DDBJ whole genome shotgun (WGS) entry which is preliminary data.</text>
</comment>
<dbReference type="PANTHER" id="PTHR42879:SF2">
    <property type="entry name" value="3-OXOACYL-[ACYL-CARRIER-PROTEIN] REDUCTASE FABG"/>
    <property type="match status" value="1"/>
</dbReference>
<name>A0A176YXX9_9BRAD</name>
<dbReference type="RefSeq" id="WP_027552148.1">
    <property type="nucleotide sequence ID" value="NZ_LSEF01000089.1"/>
</dbReference>
<dbReference type="Gene3D" id="3.40.50.720">
    <property type="entry name" value="NAD(P)-binding Rossmann-like Domain"/>
    <property type="match status" value="1"/>
</dbReference>
<feature type="domain" description="Ketoreductase" evidence="2">
    <location>
        <begin position="15"/>
        <end position="199"/>
    </location>
</feature>
<dbReference type="InterPro" id="IPR036291">
    <property type="entry name" value="NAD(P)-bd_dom_sf"/>
</dbReference>
<dbReference type="GO" id="GO:0032787">
    <property type="term" value="P:monocarboxylic acid metabolic process"/>
    <property type="evidence" value="ECO:0007669"/>
    <property type="project" value="UniProtKB-ARBA"/>
</dbReference>
<dbReference type="PRINTS" id="PR00080">
    <property type="entry name" value="SDRFAMILY"/>
</dbReference>
<reference evidence="3 4" key="1">
    <citation type="submission" date="2016-02" db="EMBL/GenBank/DDBJ databases">
        <title>Draft genome sequence of the strain BR 10247T Bradyrhizobium neotropicale isolated from nodules of Centrolobium paraense.</title>
        <authorList>
            <person name="Simoes-Araujo J.L."/>
            <person name="Barauna A.C."/>
            <person name="Silva K."/>
            <person name="Zilli J.E."/>
        </authorList>
    </citation>
    <scope>NUCLEOTIDE SEQUENCE [LARGE SCALE GENOMIC DNA]</scope>
    <source>
        <strain evidence="3 4">BR 10247</strain>
    </source>
</reference>
<gene>
    <name evidence="3" type="ORF">AXW67_22830</name>
</gene>
<dbReference type="PANTHER" id="PTHR42879">
    <property type="entry name" value="3-OXOACYL-(ACYL-CARRIER-PROTEIN) REDUCTASE"/>
    <property type="match status" value="1"/>
</dbReference>
<proteinExistence type="inferred from homology"/>
<dbReference type="SMART" id="SM00822">
    <property type="entry name" value="PKS_KR"/>
    <property type="match status" value="1"/>
</dbReference>
<dbReference type="PROSITE" id="PS00061">
    <property type="entry name" value="ADH_SHORT"/>
    <property type="match status" value="1"/>
</dbReference>
<organism evidence="3 4">
    <name type="scientific">Bradyrhizobium neotropicale</name>
    <dbReference type="NCBI Taxonomy" id="1497615"/>
    <lineage>
        <taxon>Bacteria</taxon>
        <taxon>Pseudomonadati</taxon>
        <taxon>Pseudomonadota</taxon>
        <taxon>Alphaproteobacteria</taxon>
        <taxon>Hyphomicrobiales</taxon>
        <taxon>Nitrobacteraceae</taxon>
        <taxon>Bradyrhizobium</taxon>
    </lineage>
</organism>
<dbReference type="EMBL" id="LSEF01000089">
    <property type="protein sequence ID" value="OAF11641.1"/>
    <property type="molecule type" value="Genomic_DNA"/>
</dbReference>
<dbReference type="PRINTS" id="PR00081">
    <property type="entry name" value="GDHRDH"/>
</dbReference>
<dbReference type="InterPro" id="IPR057326">
    <property type="entry name" value="KR_dom"/>
</dbReference>
<evidence type="ECO:0000256" key="1">
    <source>
        <dbReference type="ARBA" id="ARBA00006484"/>
    </source>
</evidence>
<keyword evidence="4" id="KW-1185">Reference proteome</keyword>
<dbReference type="InterPro" id="IPR002347">
    <property type="entry name" value="SDR_fam"/>
</dbReference>
<evidence type="ECO:0000259" key="2">
    <source>
        <dbReference type="SMART" id="SM00822"/>
    </source>
</evidence>
<dbReference type="FunFam" id="3.40.50.720:FF:000084">
    <property type="entry name" value="Short-chain dehydrogenase reductase"/>
    <property type="match status" value="1"/>
</dbReference>
<comment type="similarity">
    <text evidence="1">Belongs to the short-chain dehydrogenases/reductases (SDR) family.</text>
</comment>
<protein>
    <submittedName>
        <fullName evidence="3">Short-chain dehydrogenase</fullName>
    </submittedName>
</protein>
<evidence type="ECO:0000313" key="4">
    <source>
        <dbReference type="Proteomes" id="UP000077173"/>
    </source>
</evidence>